<dbReference type="GO" id="GO:0005975">
    <property type="term" value="P:carbohydrate metabolic process"/>
    <property type="evidence" value="ECO:0007669"/>
    <property type="project" value="InterPro"/>
</dbReference>
<dbReference type="AlphaFoldDB" id="A0A4R4W0Q3"/>
<dbReference type="PANTHER" id="PTHR34216:SF3">
    <property type="entry name" value="POLY-BETA-1,6-N-ACETYL-D-GLUCOSAMINE N-DEACETYLASE"/>
    <property type="match status" value="1"/>
</dbReference>
<dbReference type="PANTHER" id="PTHR34216">
    <property type="match status" value="1"/>
</dbReference>
<evidence type="ECO:0000256" key="2">
    <source>
        <dbReference type="ARBA" id="ARBA00022729"/>
    </source>
</evidence>
<dbReference type="SUPFAM" id="SSF88713">
    <property type="entry name" value="Glycoside hydrolase/deacetylase"/>
    <property type="match status" value="1"/>
</dbReference>
<dbReference type="Proteomes" id="UP000295258">
    <property type="component" value="Unassembled WGS sequence"/>
</dbReference>
<keyword evidence="2" id="KW-0732">Signal</keyword>
<evidence type="ECO:0000313" key="5">
    <source>
        <dbReference type="Proteomes" id="UP000295258"/>
    </source>
</evidence>
<evidence type="ECO:0000259" key="3">
    <source>
        <dbReference type="PROSITE" id="PS51677"/>
    </source>
</evidence>
<evidence type="ECO:0000256" key="1">
    <source>
        <dbReference type="ARBA" id="ARBA00004613"/>
    </source>
</evidence>
<name>A0A4R4W0Q3_9ACTN</name>
<comment type="caution">
    <text evidence="4">The sequence shown here is derived from an EMBL/GenBank/DDBJ whole genome shotgun (WGS) entry which is preliminary data.</text>
</comment>
<reference evidence="4 5" key="1">
    <citation type="submission" date="2019-03" db="EMBL/GenBank/DDBJ databases">
        <title>Draft genome sequences of novel Actinobacteria.</title>
        <authorList>
            <person name="Sahin N."/>
            <person name="Ay H."/>
            <person name="Saygin H."/>
        </authorList>
    </citation>
    <scope>NUCLEOTIDE SEQUENCE [LARGE SCALE GENOMIC DNA]</scope>
    <source>
        <strain evidence="4 5">KC310</strain>
    </source>
</reference>
<dbReference type="InterPro" id="IPR002509">
    <property type="entry name" value="NODB_dom"/>
</dbReference>
<dbReference type="CDD" id="cd10918">
    <property type="entry name" value="CE4_NodB_like_5s_6s"/>
    <property type="match status" value="1"/>
</dbReference>
<dbReference type="PROSITE" id="PS51677">
    <property type="entry name" value="NODB"/>
    <property type="match status" value="1"/>
</dbReference>
<sequence>MYHSVEKCDDDPFQITVSPDRFDRQLRWLARCGLTGVSMRELLRAHAEGDAGRLVGLTFDDGYADFLGEVVPALLERGFTATVFVVSDLIGEHNAWDAAGPRKRLMDADGVRRAARQGMEVGSHSAGHRSLTGLSEADLWHEVTAGKAALENLLGEPVSGYCYPYGHAGAREVDAVRRAGYGYGCAIWKSELSGRYALPRTYVGERDGALRLRAKRMRHRVRWGW</sequence>
<dbReference type="InterPro" id="IPR011330">
    <property type="entry name" value="Glyco_hydro/deAcase_b/a-brl"/>
</dbReference>
<gene>
    <name evidence="4" type="ORF">E1292_08250</name>
</gene>
<feature type="domain" description="NodB homology" evidence="3">
    <location>
        <begin position="53"/>
        <end position="225"/>
    </location>
</feature>
<keyword evidence="5" id="KW-1185">Reference proteome</keyword>
<dbReference type="Gene3D" id="3.20.20.370">
    <property type="entry name" value="Glycoside hydrolase/deacetylase"/>
    <property type="match status" value="1"/>
</dbReference>
<dbReference type="GO" id="GO:0016810">
    <property type="term" value="F:hydrolase activity, acting on carbon-nitrogen (but not peptide) bonds"/>
    <property type="evidence" value="ECO:0007669"/>
    <property type="project" value="InterPro"/>
</dbReference>
<comment type="subcellular location">
    <subcellularLocation>
        <location evidence="1">Secreted</location>
    </subcellularLocation>
</comment>
<organism evidence="4 5">
    <name type="scientific">Nonomuraea deserti</name>
    <dbReference type="NCBI Taxonomy" id="1848322"/>
    <lineage>
        <taxon>Bacteria</taxon>
        <taxon>Bacillati</taxon>
        <taxon>Actinomycetota</taxon>
        <taxon>Actinomycetes</taxon>
        <taxon>Streptosporangiales</taxon>
        <taxon>Streptosporangiaceae</taxon>
        <taxon>Nonomuraea</taxon>
    </lineage>
</organism>
<dbReference type="InterPro" id="IPR051398">
    <property type="entry name" value="Polysacch_Deacetylase"/>
</dbReference>
<dbReference type="EMBL" id="SMKO01000013">
    <property type="protein sequence ID" value="TDD10307.1"/>
    <property type="molecule type" value="Genomic_DNA"/>
</dbReference>
<evidence type="ECO:0000313" key="4">
    <source>
        <dbReference type="EMBL" id="TDD10307.1"/>
    </source>
</evidence>
<dbReference type="Pfam" id="PF01522">
    <property type="entry name" value="Polysacc_deac_1"/>
    <property type="match status" value="1"/>
</dbReference>
<protein>
    <submittedName>
        <fullName evidence="4">Polysaccharide deacetylase family protein</fullName>
    </submittedName>
</protein>
<accession>A0A4R4W0Q3</accession>
<dbReference type="GO" id="GO:0005576">
    <property type="term" value="C:extracellular region"/>
    <property type="evidence" value="ECO:0007669"/>
    <property type="project" value="UniProtKB-SubCell"/>
</dbReference>
<proteinExistence type="predicted"/>